<reference evidence="1 2" key="2">
    <citation type="journal article" date="2012" name="J. Bacteriol.">
        <title>Genome Sequences of Burkholderia sp. Strains CCGE1002 and H160, Isolated from Legume Nodules in Mexico and Brazil.</title>
        <authorList>
            <person name="Ormeno-Orrillo E."/>
            <person name="Rogel M.A."/>
            <person name="Chueire L.M."/>
            <person name="Tiedje J.M."/>
            <person name="Martinez-Romero E."/>
            <person name="Hungria M."/>
        </authorList>
    </citation>
    <scope>NUCLEOTIDE SEQUENCE [LARGE SCALE GENOMIC DNA]</scope>
    <source>
        <strain evidence="1 2">CCGE1002</strain>
        <plasmid evidence="2">pBC201</plasmid>
    </source>
</reference>
<dbReference type="EMBL" id="CP002016">
    <property type="protein sequence ID" value="ADG20893.1"/>
    <property type="molecule type" value="Genomic_DNA"/>
</dbReference>
<sequence>MVKVEIETVQKVVAAIKDERNPQAQLEAISMRERWLAEVDAGLLQMSDEAREILQAA</sequence>
<dbReference type="GeneID" id="301098468"/>
<gene>
    <name evidence="1" type="ordered locus">BC1002_7147</name>
</gene>
<protein>
    <submittedName>
        <fullName evidence="1">Uncharacterized protein</fullName>
    </submittedName>
</protein>
<dbReference type="Proteomes" id="UP000002190">
    <property type="component" value="Plasmid pBC201"/>
</dbReference>
<dbReference type="HOGENOM" id="CLU_2987904_0_0_4"/>
<dbReference type="KEGG" id="bge:BC1002_7147"/>
<name>D5WNL4_PARAM</name>
<evidence type="ECO:0000313" key="1">
    <source>
        <dbReference type="EMBL" id="ADG20893.1"/>
    </source>
</evidence>
<accession>D5WNL4</accession>
<reference evidence="2" key="1">
    <citation type="submission" date="2010-04" db="EMBL/GenBank/DDBJ databases">
        <title>Complete sequence of plasmid 1 of Burkholderia sp. CCGE1002.</title>
        <authorList>
            <consortium name="US DOE Joint Genome Institute"/>
            <person name="Lucas S."/>
            <person name="Copeland A."/>
            <person name="Lapidus A."/>
            <person name="Cheng J.-F."/>
            <person name="Bruce D."/>
            <person name="Goodwin L."/>
            <person name="Pitluck S."/>
            <person name="Chertkov O."/>
            <person name="Detter J.C."/>
            <person name="Han C."/>
            <person name="Tapia R."/>
            <person name="Land M."/>
            <person name="Hauser L."/>
            <person name="Kyrpides N."/>
            <person name="Ovchinnikova G."/>
            <person name="Martinez-Romero E."/>
            <person name="Hernandez M.A.R."/>
            <person name="Tiedje J.M."/>
            <person name="Woyke T."/>
        </authorList>
    </citation>
    <scope>NUCLEOTIDE SEQUENCE [LARGE SCALE GENOMIC DNA]</scope>
    <source>
        <strain evidence="2">CCGE1002</strain>
        <plasmid evidence="2">pBC201</plasmid>
    </source>
</reference>
<dbReference type="AlphaFoldDB" id="D5WNL4"/>
<keyword evidence="1" id="KW-0614">Plasmid</keyword>
<geneLocation type="plasmid" evidence="1 2">
    <name>pBC201</name>
</geneLocation>
<dbReference type="RefSeq" id="WP_013094668.1">
    <property type="nucleotide sequence ID" value="NC_014120.1"/>
</dbReference>
<proteinExistence type="predicted"/>
<evidence type="ECO:0000313" key="2">
    <source>
        <dbReference type="Proteomes" id="UP000002190"/>
    </source>
</evidence>
<organism evidence="1 2">
    <name type="scientific">Paraburkholderia atlantica</name>
    <dbReference type="NCBI Taxonomy" id="2654982"/>
    <lineage>
        <taxon>Bacteria</taxon>
        <taxon>Pseudomonadati</taxon>
        <taxon>Pseudomonadota</taxon>
        <taxon>Betaproteobacteria</taxon>
        <taxon>Burkholderiales</taxon>
        <taxon>Burkholderiaceae</taxon>
        <taxon>Paraburkholderia</taxon>
    </lineage>
</organism>